<evidence type="ECO:0000313" key="2">
    <source>
        <dbReference type="Proteomes" id="UP000822688"/>
    </source>
</evidence>
<comment type="caution">
    <text evidence="1">The sequence shown here is derived from an EMBL/GenBank/DDBJ whole genome shotgun (WGS) entry which is preliminary data.</text>
</comment>
<name>A0A8T0HZP1_CERPU</name>
<proteinExistence type="predicted"/>
<protein>
    <submittedName>
        <fullName evidence="1">Uncharacterized protein</fullName>
    </submittedName>
</protein>
<accession>A0A8T0HZP1</accession>
<dbReference type="Proteomes" id="UP000822688">
    <property type="component" value="Chromosome 5"/>
</dbReference>
<keyword evidence="2" id="KW-1185">Reference proteome</keyword>
<sequence length="100" mass="12228">MMSRQRNFTTFRAFTDRESLVLIVVNIASFDHRDVLRWLLEYLDHNLLEHQYRQQQRAPRHSHCSEDRNTTRTCSTNSKHLSLVRNPEFYPEKYCNRYTH</sequence>
<dbReference type="EMBL" id="CM026425">
    <property type="protein sequence ID" value="KAG0576121.1"/>
    <property type="molecule type" value="Genomic_DNA"/>
</dbReference>
<organism evidence="1 2">
    <name type="scientific">Ceratodon purpureus</name>
    <name type="common">Fire moss</name>
    <name type="synonym">Dicranum purpureum</name>
    <dbReference type="NCBI Taxonomy" id="3225"/>
    <lineage>
        <taxon>Eukaryota</taxon>
        <taxon>Viridiplantae</taxon>
        <taxon>Streptophyta</taxon>
        <taxon>Embryophyta</taxon>
        <taxon>Bryophyta</taxon>
        <taxon>Bryophytina</taxon>
        <taxon>Bryopsida</taxon>
        <taxon>Dicranidae</taxon>
        <taxon>Pseudoditrichales</taxon>
        <taxon>Ditrichaceae</taxon>
        <taxon>Ceratodon</taxon>
    </lineage>
</organism>
<gene>
    <name evidence="1" type="ORF">KC19_5G057400</name>
</gene>
<reference evidence="1" key="1">
    <citation type="submission" date="2020-06" db="EMBL/GenBank/DDBJ databases">
        <title>WGS assembly of Ceratodon purpureus strain R40.</title>
        <authorList>
            <person name="Carey S.B."/>
            <person name="Jenkins J."/>
            <person name="Shu S."/>
            <person name="Lovell J.T."/>
            <person name="Sreedasyam A."/>
            <person name="Maumus F."/>
            <person name="Tiley G.P."/>
            <person name="Fernandez-Pozo N."/>
            <person name="Barry K."/>
            <person name="Chen C."/>
            <person name="Wang M."/>
            <person name="Lipzen A."/>
            <person name="Daum C."/>
            <person name="Saski C.A."/>
            <person name="Payton A.C."/>
            <person name="Mcbreen J.C."/>
            <person name="Conrad R.E."/>
            <person name="Kollar L.M."/>
            <person name="Olsson S."/>
            <person name="Huttunen S."/>
            <person name="Landis J.B."/>
            <person name="Wickett N.J."/>
            <person name="Johnson M.G."/>
            <person name="Rensing S.A."/>
            <person name="Grimwood J."/>
            <person name="Schmutz J."/>
            <person name="Mcdaniel S.F."/>
        </authorList>
    </citation>
    <scope>NUCLEOTIDE SEQUENCE</scope>
    <source>
        <strain evidence="1">R40</strain>
    </source>
</reference>
<dbReference type="AlphaFoldDB" id="A0A8T0HZP1"/>
<evidence type="ECO:0000313" key="1">
    <source>
        <dbReference type="EMBL" id="KAG0576121.1"/>
    </source>
</evidence>